<feature type="region of interest" description="Disordered" evidence="7">
    <location>
        <begin position="44"/>
        <end position="69"/>
    </location>
</feature>
<feature type="region of interest" description="Disordered" evidence="7">
    <location>
        <begin position="1"/>
        <end position="23"/>
    </location>
</feature>
<proteinExistence type="inferred from homology"/>
<evidence type="ECO:0000313" key="10">
    <source>
        <dbReference type="Proteomes" id="UP001158576"/>
    </source>
</evidence>
<reference evidence="9 10" key="1">
    <citation type="submission" date="2021-04" db="EMBL/GenBank/DDBJ databases">
        <authorList>
            <person name="Bliznina A."/>
        </authorList>
    </citation>
    <scope>NUCLEOTIDE SEQUENCE [LARGE SCALE GENOMIC DNA]</scope>
</reference>
<feature type="transmembrane region" description="Helical" evidence="6">
    <location>
        <begin position="134"/>
        <end position="154"/>
    </location>
</feature>
<evidence type="ECO:0000256" key="7">
    <source>
        <dbReference type="SAM" id="MobiDB-lite"/>
    </source>
</evidence>
<dbReference type="InterPro" id="IPR006977">
    <property type="entry name" value="Yip1_dom"/>
</dbReference>
<feature type="compositionally biased region" description="Polar residues" evidence="7">
    <location>
        <begin position="9"/>
        <end position="23"/>
    </location>
</feature>
<comment type="subcellular location">
    <subcellularLocation>
        <location evidence="6">Golgi apparatus membrane</location>
        <topology evidence="6">Multi-pass membrane protein</topology>
    </subcellularLocation>
    <subcellularLocation>
        <location evidence="1">Membrane</location>
        <topology evidence="1">Multi-pass membrane protein</topology>
    </subcellularLocation>
</comment>
<protein>
    <recommendedName>
        <fullName evidence="6">Protein YIPF</fullName>
    </recommendedName>
</protein>
<dbReference type="Pfam" id="PF04893">
    <property type="entry name" value="Yip1"/>
    <property type="match status" value="1"/>
</dbReference>
<evidence type="ECO:0000256" key="6">
    <source>
        <dbReference type="RuleBase" id="RU361264"/>
    </source>
</evidence>
<evidence type="ECO:0000256" key="2">
    <source>
        <dbReference type="ARBA" id="ARBA00010596"/>
    </source>
</evidence>
<feature type="compositionally biased region" description="Polar residues" evidence="7">
    <location>
        <begin position="44"/>
        <end position="55"/>
    </location>
</feature>
<gene>
    <name evidence="9" type="ORF">OKIOD_LOCUS4986</name>
</gene>
<dbReference type="InterPro" id="IPR045231">
    <property type="entry name" value="Yip1/4-like"/>
</dbReference>
<evidence type="ECO:0000256" key="1">
    <source>
        <dbReference type="ARBA" id="ARBA00004141"/>
    </source>
</evidence>
<sequence>MADGFYNTDWGNQEAQGSSYGSYNPNAYSNQGFTNQAYDGGQFTPQTNFAGQNMDQDPPTDHDPYTGTFDSEPPLLEELGINFDHIYQKTIAVLNPFKHTESAIVNEVDLTGPFVFCMALGTAMLMAGKVHFGYIYGIGAVGVVGMWVLLNLMAPKGAHLGVIASILGYCILPIVLLSLLNIFPFFDLRGIVGTVCSIASVIWCAVSASKLFSDGLEMKRQQVLVAYPCAILYSVFALLTVF</sequence>
<evidence type="ECO:0000256" key="3">
    <source>
        <dbReference type="ARBA" id="ARBA00022692"/>
    </source>
</evidence>
<dbReference type="PANTHER" id="PTHR21236:SF2">
    <property type="entry name" value="PROTEIN YIPF"/>
    <property type="match status" value="1"/>
</dbReference>
<feature type="transmembrane region" description="Helical" evidence="6">
    <location>
        <begin position="191"/>
        <end position="212"/>
    </location>
</feature>
<name>A0ABN7S6U0_OIKDI</name>
<feature type="transmembrane region" description="Helical" evidence="6">
    <location>
        <begin position="166"/>
        <end position="185"/>
    </location>
</feature>
<evidence type="ECO:0000256" key="5">
    <source>
        <dbReference type="ARBA" id="ARBA00023136"/>
    </source>
</evidence>
<accession>A0ABN7S6U0</accession>
<evidence type="ECO:0000259" key="8">
    <source>
        <dbReference type="Pfam" id="PF04893"/>
    </source>
</evidence>
<feature type="transmembrane region" description="Helical" evidence="6">
    <location>
        <begin position="224"/>
        <end position="241"/>
    </location>
</feature>
<evidence type="ECO:0000256" key="4">
    <source>
        <dbReference type="ARBA" id="ARBA00022989"/>
    </source>
</evidence>
<dbReference type="Proteomes" id="UP001158576">
    <property type="component" value="Chromosome XSR"/>
</dbReference>
<dbReference type="PANTHER" id="PTHR21236">
    <property type="entry name" value="GOLGI MEMBRANE PROTEIN YIP1"/>
    <property type="match status" value="1"/>
</dbReference>
<evidence type="ECO:0000313" key="9">
    <source>
        <dbReference type="EMBL" id="CAG5094292.1"/>
    </source>
</evidence>
<dbReference type="EMBL" id="OU015569">
    <property type="protein sequence ID" value="CAG5094292.1"/>
    <property type="molecule type" value="Genomic_DNA"/>
</dbReference>
<keyword evidence="5 6" id="KW-0472">Membrane</keyword>
<organism evidence="9 10">
    <name type="scientific">Oikopleura dioica</name>
    <name type="common">Tunicate</name>
    <dbReference type="NCBI Taxonomy" id="34765"/>
    <lineage>
        <taxon>Eukaryota</taxon>
        <taxon>Metazoa</taxon>
        <taxon>Chordata</taxon>
        <taxon>Tunicata</taxon>
        <taxon>Appendicularia</taxon>
        <taxon>Copelata</taxon>
        <taxon>Oikopleuridae</taxon>
        <taxon>Oikopleura</taxon>
    </lineage>
</organism>
<comment type="similarity">
    <text evidence="2 6">Belongs to the YIP1 family.</text>
</comment>
<comment type="caution">
    <text evidence="6">Lacks conserved residue(s) required for the propagation of feature annotation.</text>
</comment>
<feature type="domain" description="Yip1" evidence="8">
    <location>
        <begin position="93"/>
        <end position="239"/>
    </location>
</feature>
<keyword evidence="10" id="KW-1185">Reference proteome</keyword>
<keyword evidence="4 6" id="KW-1133">Transmembrane helix</keyword>
<keyword evidence="3 6" id="KW-0812">Transmembrane</keyword>